<reference evidence="1" key="1">
    <citation type="submission" date="2019-08" db="EMBL/GenBank/DDBJ databases">
        <authorList>
            <person name="Kucharzyk K."/>
            <person name="Murdoch R.W."/>
            <person name="Higgins S."/>
            <person name="Loffler F."/>
        </authorList>
    </citation>
    <scope>NUCLEOTIDE SEQUENCE</scope>
</reference>
<gene>
    <name evidence="1" type="ORF">SDC9_158226</name>
</gene>
<sequence>MARSEDARTARQQIMAIPGSLNSVGACLRAAATIVELATAQADRSTGEIDARELAELKEALGYGTKGARPKQATAALKELEDQQKARAKRLQRDALDRVLTELTTWYRDVLTVQLQAVDPASSQPSAEGLGLINTEMHAEIAQAACSATAEQTLRRVDAILAARDALEHSVAPLLAMEALMLNLADPG</sequence>
<protein>
    <recommendedName>
        <fullName evidence="2">DNA-directed DNA polymerase</fullName>
    </recommendedName>
</protein>
<comment type="caution">
    <text evidence="1">The sequence shown here is derived from an EMBL/GenBank/DDBJ whole genome shotgun (WGS) entry which is preliminary data.</text>
</comment>
<evidence type="ECO:0000313" key="1">
    <source>
        <dbReference type="EMBL" id="MPN10929.1"/>
    </source>
</evidence>
<dbReference type="AlphaFoldDB" id="A0A645FC60"/>
<proteinExistence type="predicted"/>
<accession>A0A645FC60</accession>
<dbReference type="PROSITE" id="PS51257">
    <property type="entry name" value="PROKAR_LIPOPROTEIN"/>
    <property type="match status" value="1"/>
</dbReference>
<evidence type="ECO:0008006" key="2">
    <source>
        <dbReference type="Google" id="ProtNLM"/>
    </source>
</evidence>
<name>A0A645FC60_9ZZZZ</name>
<dbReference type="EMBL" id="VSSQ01057120">
    <property type="protein sequence ID" value="MPN10929.1"/>
    <property type="molecule type" value="Genomic_DNA"/>
</dbReference>
<organism evidence="1">
    <name type="scientific">bioreactor metagenome</name>
    <dbReference type="NCBI Taxonomy" id="1076179"/>
    <lineage>
        <taxon>unclassified sequences</taxon>
        <taxon>metagenomes</taxon>
        <taxon>ecological metagenomes</taxon>
    </lineage>
</organism>